<name>A0A841C7J6_9LACT</name>
<dbReference type="RefSeq" id="WP_183538871.1">
    <property type="nucleotide sequence ID" value="NZ_JACHHV010000005.1"/>
</dbReference>
<dbReference type="EMBL" id="JACHHV010000005">
    <property type="protein sequence ID" value="MBB5887562.1"/>
    <property type="molecule type" value="Genomic_DNA"/>
</dbReference>
<keyword evidence="2" id="KW-1185">Reference proteome</keyword>
<reference evidence="1 2" key="1">
    <citation type="submission" date="2020-08" db="EMBL/GenBank/DDBJ databases">
        <title>Genomic Encyclopedia of Type Strains, Phase IV (KMG-IV): sequencing the most valuable type-strain genomes for metagenomic binning, comparative biology and taxonomic classification.</title>
        <authorList>
            <person name="Goeker M."/>
        </authorList>
    </citation>
    <scope>NUCLEOTIDE SEQUENCE [LARGE SCALE GENOMIC DNA]</scope>
    <source>
        <strain evidence="1 2">DSM 14925</strain>
    </source>
</reference>
<dbReference type="Pfam" id="PF05708">
    <property type="entry name" value="Peptidase_C92"/>
    <property type="match status" value="1"/>
</dbReference>
<accession>A0A841C7J6</accession>
<evidence type="ECO:0008006" key="3">
    <source>
        <dbReference type="Google" id="ProtNLM"/>
    </source>
</evidence>
<dbReference type="AlphaFoldDB" id="A0A841C7J6"/>
<protein>
    <recommendedName>
        <fullName evidence="3">Permuted papain-like amidase enzyme, YaeF/YiiX, C92 family</fullName>
    </recommendedName>
</protein>
<sequence length="185" mass="21202">MKTDQLLTGDLIGVAGVESDWGTAIMVSSKRQVYTIYDHVGMLENRKGEVFVWNSNPHDGVIAEPLQVFINREEVQIEKNFDLFRLNVPINFNGVLEKMTKLQGLPYNFSFLQSDKKYYCSDFVSRTFPEGIFPLEGMHFAGDFWEEYYAKQGIEKIPEGQPGINPNDMFAQSNVDFINDLRSII</sequence>
<dbReference type="Proteomes" id="UP000562464">
    <property type="component" value="Unassembled WGS sequence"/>
</dbReference>
<dbReference type="Gene3D" id="3.90.1720.10">
    <property type="entry name" value="endopeptidase domain like (from Nostoc punctiforme)"/>
    <property type="match status" value="1"/>
</dbReference>
<proteinExistence type="predicted"/>
<dbReference type="InterPro" id="IPR038765">
    <property type="entry name" value="Papain-like_cys_pep_sf"/>
</dbReference>
<gene>
    <name evidence="1" type="ORF">HNQ37_000434</name>
</gene>
<organism evidence="1 2">
    <name type="scientific">Lactovum miscens</name>
    <dbReference type="NCBI Taxonomy" id="190387"/>
    <lineage>
        <taxon>Bacteria</taxon>
        <taxon>Bacillati</taxon>
        <taxon>Bacillota</taxon>
        <taxon>Bacilli</taxon>
        <taxon>Lactobacillales</taxon>
        <taxon>Streptococcaceae</taxon>
        <taxon>Lactovum</taxon>
    </lineage>
</organism>
<evidence type="ECO:0000313" key="1">
    <source>
        <dbReference type="EMBL" id="MBB5887562.1"/>
    </source>
</evidence>
<comment type="caution">
    <text evidence="1">The sequence shown here is derived from an EMBL/GenBank/DDBJ whole genome shotgun (WGS) entry which is preliminary data.</text>
</comment>
<dbReference type="InterPro" id="IPR024453">
    <property type="entry name" value="Peptidase_C92"/>
</dbReference>
<dbReference type="SUPFAM" id="SSF54001">
    <property type="entry name" value="Cysteine proteinases"/>
    <property type="match status" value="1"/>
</dbReference>
<evidence type="ECO:0000313" key="2">
    <source>
        <dbReference type="Proteomes" id="UP000562464"/>
    </source>
</evidence>